<keyword evidence="2" id="KW-1185">Reference proteome</keyword>
<protein>
    <submittedName>
        <fullName evidence="1">Uncharacterized protein</fullName>
    </submittedName>
</protein>
<accession>A0ACC3BZV2</accession>
<dbReference type="EMBL" id="CM020619">
    <property type="protein sequence ID" value="KAK1863082.1"/>
    <property type="molecule type" value="Genomic_DNA"/>
</dbReference>
<name>A0ACC3BZV2_PYRYE</name>
<evidence type="ECO:0000313" key="2">
    <source>
        <dbReference type="Proteomes" id="UP000798662"/>
    </source>
</evidence>
<dbReference type="Proteomes" id="UP000798662">
    <property type="component" value="Chromosome 2"/>
</dbReference>
<sequence length="233" mass="25809">MMVLQATVQLSLQPRVGHFIYAADAIELLTQVGIDCAQHKRHGIDVAESGELLTSSGVVLNEDVSWVSFHSGFDFGYLVKVMTSSALPAPEMDFTNLLATYFPRLYDMKYLMLASDKLYGGLNELAEIYHVDRHGQMHQAGSDSLVMLHVFLRIMEETFRGAVPLPLAGILFGLGSGRAAACRGCYSTGGVNPRRRPRANAQRLGRRREVLTRSPSHLARPSWPTLAAPIRRR</sequence>
<reference evidence="1" key="1">
    <citation type="submission" date="2019-11" db="EMBL/GenBank/DDBJ databases">
        <title>Nori genome reveals adaptations in red seaweeds to the harsh intertidal environment.</title>
        <authorList>
            <person name="Wang D."/>
            <person name="Mao Y."/>
        </authorList>
    </citation>
    <scope>NUCLEOTIDE SEQUENCE</scope>
    <source>
        <tissue evidence="1">Gametophyte</tissue>
    </source>
</reference>
<organism evidence="1 2">
    <name type="scientific">Pyropia yezoensis</name>
    <name type="common">Susabi-nori</name>
    <name type="synonym">Porphyra yezoensis</name>
    <dbReference type="NCBI Taxonomy" id="2788"/>
    <lineage>
        <taxon>Eukaryota</taxon>
        <taxon>Rhodophyta</taxon>
        <taxon>Bangiophyceae</taxon>
        <taxon>Bangiales</taxon>
        <taxon>Bangiaceae</taxon>
        <taxon>Pyropia</taxon>
    </lineage>
</organism>
<gene>
    <name evidence="1" type="ORF">I4F81_005645</name>
</gene>
<proteinExistence type="predicted"/>
<comment type="caution">
    <text evidence="1">The sequence shown here is derived from an EMBL/GenBank/DDBJ whole genome shotgun (WGS) entry which is preliminary data.</text>
</comment>
<evidence type="ECO:0000313" key="1">
    <source>
        <dbReference type="EMBL" id="KAK1863082.1"/>
    </source>
</evidence>